<feature type="compositionally biased region" description="Polar residues" evidence="2">
    <location>
        <begin position="35"/>
        <end position="44"/>
    </location>
</feature>
<dbReference type="EMBL" id="JAODUP010000843">
    <property type="protein sequence ID" value="KAK2143413.1"/>
    <property type="molecule type" value="Genomic_DNA"/>
</dbReference>
<dbReference type="GO" id="GO:0005777">
    <property type="term" value="C:peroxisome"/>
    <property type="evidence" value="ECO:0007669"/>
    <property type="project" value="TreeGrafter"/>
</dbReference>
<feature type="coiled-coil region" evidence="1">
    <location>
        <begin position="566"/>
        <end position="735"/>
    </location>
</feature>
<feature type="compositionally biased region" description="Polar residues" evidence="2">
    <location>
        <begin position="832"/>
        <end position="848"/>
    </location>
</feature>
<feature type="region of interest" description="Disordered" evidence="2">
    <location>
        <begin position="806"/>
        <end position="848"/>
    </location>
</feature>
<feature type="region of interest" description="Disordered" evidence="2">
    <location>
        <begin position="35"/>
        <end position="68"/>
    </location>
</feature>
<sequence>MAKINAFHNGCLRKICRIFWPNKISNEDGLQQCCPRNQTPTTEMARTRPENAQRQHPQNGTEKDTTWKKEARMAKDDMATDSNGRAEREGAVTGKTAYHDDSVTQAISEIPSESTYSPTYEQTFVIEYEARKADDEQLVLQFVDKGSRDVLVTYNLPVSLLRPFHQYHLDMNMPDHKSAANIHTYVTLMRRTAVLPNDFSSPNFLAFQVFLQGFERRLKNPVGRLLAVARIVPDYYSYKWVDTRESNTLNDNLIRNGGLDLKSVMFPSPSPSVFQVPDSNTQGHAQVTLAGGPPSQPEWNHSFLFTEKRDKATLFTPSAALVIEYFQETKAQNDMSWRLRNIVGFSALLLNENIYKQMESSDAKMGIQVQRLPVQGTGLKTFHDRYPTVGLILRLISSERPDKLALPSQSRPLPTLQYTQHPEVDRSKKTTPSQKPPTRPLPAPEPPPRQAPPTPRQQQPPVTYKQQPRAEMEEDGYWLKQRVLKKYYPVQDDNGLPSHNAMENILPEYKYIFVDPDPKQHAPGRLITNASKLPDDLDKTSLQLLDHQMRELEKYRAAVHKMGEDILTLRQQIRDLEAYNSQLRRDLSQYNDATKLLLDSQELDGLTKPELAARYVALKQKLTRQTGELQDYKDRVQVLQNDLIKHNDQERDFLRMSQAHVSQNEILHKLQNKAQKVKKLEEACKKQEKVIEKLERLLSHKSSKDTTQTNNDLRAEALMDENKRLRGELEDVREQTHLLSLGQGLKVEDDEEKLLLYEKLERYDSRVTSLERELSENARKWGREKSELMNKLQEAELGFRRISPISKPRMQPTTYSYDTAMRQKPRRYSKAPTPQSKLINSTRDPFSY</sequence>
<feature type="compositionally biased region" description="Pro residues" evidence="2">
    <location>
        <begin position="434"/>
        <end position="455"/>
    </location>
</feature>
<organism evidence="3 4">
    <name type="scientific">Paralvinella palmiformis</name>
    <dbReference type="NCBI Taxonomy" id="53620"/>
    <lineage>
        <taxon>Eukaryota</taxon>
        <taxon>Metazoa</taxon>
        <taxon>Spiralia</taxon>
        <taxon>Lophotrochozoa</taxon>
        <taxon>Annelida</taxon>
        <taxon>Polychaeta</taxon>
        <taxon>Sedentaria</taxon>
        <taxon>Canalipalpata</taxon>
        <taxon>Terebellida</taxon>
        <taxon>Terebelliformia</taxon>
        <taxon>Alvinellidae</taxon>
        <taxon>Paralvinella</taxon>
    </lineage>
</organism>
<proteinExistence type="predicted"/>
<dbReference type="AlphaFoldDB" id="A0AAD9IZV6"/>
<evidence type="ECO:0000313" key="3">
    <source>
        <dbReference type="EMBL" id="KAK2143413.1"/>
    </source>
</evidence>
<feature type="compositionally biased region" description="Polar residues" evidence="2">
    <location>
        <begin position="407"/>
        <end position="420"/>
    </location>
</feature>
<evidence type="ECO:0000256" key="2">
    <source>
        <dbReference type="SAM" id="MobiDB-lite"/>
    </source>
</evidence>
<dbReference type="PANTHER" id="PTHR21623">
    <property type="entry name" value="SPERIOLIN-BINDING FACTOR"/>
    <property type="match status" value="1"/>
</dbReference>
<evidence type="ECO:0000256" key="1">
    <source>
        <dbReference type="SAM" id="Coils"/>
    </source>
</evidence>
<feature type="region of interest" description="Disordered" evidence="2">
    <location>
        <begin position="404"/>
        <end position="472"/>
    </location>
</feature>
<keyword evidence="4" id="KW-1185">Reference proteome</keyword>
<dbReference type="InterPro" id="IPR039889">
    <property type="entry name" value="CCD33"/>
</dbReference>
<accession>A0AAD9IZV6</accession>
<comment type="caution">
    <text evidence="3">The sequence shown here is derived from an EMBL/GenBank/DDBJ whole genome shotgun (WGS) entry which is preliminary data.</text>
</comment>
<dbReference type="PANTHER" id="PTHR21623:SF2">
    <property type="entry name" value="COILED-COIL DOMAIN-CONTAINING PROTEIN 33"/>
    <property type="match status" value="1"/>
</dbReference>
<reference evidence="3" key="1">
    <citation type="journal article" date="2023" name="Mol. Biol. Evol.">
        <title>Third-Generation Sequencing Reveals the Adaptive Role of the Epigenome in Three Deep-Sea Polychaetes.</title>
        <authorList>
            <person name="Perez M."/>
            <person name="Aroh O."/>
            <person name="Sun Y."/>
            <person name="Lan Y."/>
            <person name="Juniper S.K."/>
            <person name="Young C.R."/>
            <person name="Angers B."/>
            <person name="Qian P.Y."/>
        </authorList>
    </citation>
    <scope>NUCLEOTIDE SEQUENCE</scope>
    <source>
        <strain evidence="3">P08H-3</strain>
    </source>
</reference>
<gene>
    <name evidence="3" type="ORF">LSH36_843g00070</name>
</gene>
<dbReference type="Proteomes" id="UP001208570">
    <property type="component" value="Unassembled WGS sequence"/>
</dbReference>
<name>A0AAD9IZV6_9ANNE</name>
<protein>
    <recommendedName>
        <fullName evidence="5">Coiled-coil domain-containing protein 33</fullName>
    </recommendedName>
</protein>
<evidence type="ECO:0008006" key="5">
    <source>
        <dbReference type="Google" id="ProtNLM"/>
    </source>
</evidence>
<evidence type="ECO:0000313" key="4">
    <source>
        <dbReference type="Proteomes" id="UP001208570"/>
    </source>
</evidence>
<keyword evidence="1" id="KW-0175">Coiled coil</keyword>